<sequence>MLEQAKEQENETFSPVLKMIPAHLQATVNRHAPVRRLSQRQHMISAAKPQAFQKSSLENITEKLKNETCALHVL</sequence>
<gene>
    <name evidence="1" type="ORF">DPMN_143583</name>
</gene>
<accession>A0A9D4GDB4</accession>
<evidence type="ECO:0000313" key="2">
    <source>
        <dbReference type="Proteomes" id="UP000828390"/>
    </source>
</evidence>
<reference evidence="1" key="2">
    <citation type="submission" date="2020-11" db="EMBL/GenBank/DDBJ databases">
        <authorList>
            <person name="McCartney M.A."/>
            <person name="Auch B."/>
            <person name="Kono T."/>
            <person name="Mallez S."/>
            <person name="Becker A."/>
            <person name="Gohl D.M."/>
            <person name="Silverstein K.A.T."/>
            <person name="Koren S."/>
            <person name="Bechman K.B."/>
            <person name="Herman A."/>
            <person name="Abrahante J.E."/>
            <person name="Garbe J."/>
        </authorList>
    </citation>
    <scope>NUCLEOTIDE SEQUENCE</scope>
    <source>
        <strain evidence="1">Duluth1</strain>
        <tissue evidence="1">Whole animal</tissue>
    </source>
</reference>
<reference evidence="1" key="1">
    <citation type="journal article" date="2019" name="bioRxiv">
        <title>The Genome of the Zebra Mussel, Dreissena polymorpha: A Resource for Invasive Species Research.</title>
        <authorList>
            <person name="McCartney M.A."/>
            <person name="Auch B."/>
            <person name="Kono T."/>
            <person name="Mallez S."/>
            <person name="Zhang Y."/>
            <person name="Obille A."/>
            <person name="Becker A."/>
            <person name="Abrahante J.E."/>
            <person name="Garbe J."/>
            <person name="Badalamenti J.P."/>
            <person name="Herman A."/>
            <person name="Mangelson H."/>
            <person name="Liachko I."/>
            <person name="Sullivan S."/>
            <person name="Sone E.D."/>
            <person name="Koren S."/>
            <person name="Silverstein K.A.T."/>
            <person name="Beckman K.B."/>
            <person name="Gohl D.M."/>
        </authorList>
    </citation>
    <scope>NUCLEOTIDE SEQUENCE</scope>
    <source>
        <strain evidence="1">Duluth1</strain>
        <tissue evidence="1">Whole animal</tissue>
    </source>
</reference>
<dbReference type="EMBL" id="JAIWYP010000006">
    <property type="protein sequence ID" value="KAH3815064.1"/>
    <property type="molecule type" value="Genomic_DNA"/>
</dbReference>
<protein>
    <submittedName>
        <fullName evidence="1">Uncharacterized protein</fullName>
    </submittedName>
</protein>
<dbReference type="AlphaFoldDB" id="A0A9D4GDB4"/>
<name>A0A9D4GDB4_DREPO</name>
<evidence type="ECO:0000313" key="1">
    <source>
        <dbReference type="EMBL" id="KAH3815064.1"/>
    </source>
</evidence>
<keyword evidence="2" id="KW-1185">Reference proteome</keyword>
<organism evidence="1 2">
    <name type="scientific">Dreissena polymorpha</name>
    <name type="common">Zebra mussel</name>
    <name type="synonym">Mytilus polymorpha</name>
    <dbReference type="NCBI Taxonomy" id="45954"/>
    <lineage>
        <taxon>Eukaryota</taxon>
        <taxon>Metazoa</taxon>
        <taxon>Spiralia</taxon>
        <taxon>Lophotrochozoa</taxon>
        <taxon>Mollusca</taxon>
        <taxon>Bivalvia</taxon>
        <taxon>Autobranchia</taxon>
        <taxon>Heteroconchia</taxon>
        <taxon>Euheterodonta</taxon>
        <taxon>Imparidentia</taxon>
        <taxon>Neoheterodontei</taxon>
        <taxon>Myida</taxon>
        <taxon>Dreissenoidea</taxon>
        <taxon>Dreissenidae</taxon>
        <taxon>Dreissena</taxon>
    </lineage>
</organism>
<dbReference type="Proteomes" id="UP000828390">
    <property type="component" value="Unassembled WGS sequence"/>
</dbReference>
<comment type="caution">
    <text evidence="1">The sequence shown here is derived from an EMBL/GenBank/DDBJ whole genome shotgun (WGS) entry which is preliminary data.</text>
</comment>
<proteinExistence type="predicted"/>